<dbReference type="InterPro" id="IPR003650">
    <property type="entry name" value="Orange_dom"/>
</dbReference>
<organism evidence="13 14">
    <name type="scientific">Cimex lectularius</name>
    <name type="common">Bed bug</name>
    <name type="synonym">Acanthia lectularia</name>
    <dbReference type="NCBI Taxonomy" id="79782"/>
    <lineage>
        <taxon>Eukaryota</taxon>
        <taxon>Metazoa</taxon>
        <taxon>Ecdysozoa</taxon>
        <taxon>Arthropoda</taxon>
        <taxon>Hexapoda</taxon>
        <taxon>Insecta</taxon>
        <taxon>Pterygota</taxon>
        <taxon>Neoptera</taxon>
        <taxon>Paraneoptera</taxon>
        <taxon>Hemiptera</taxon>
        <taxon>Heteroptera</taxon>
        <taxon>Panheteroptera</taxon>
        <taxon>Cimicomorpha</taxon>
        <taxon>Cimicidae</taxon>
        <taxon>Cimex</taxon>
    </lineage>
</organism>
<evidence type="ECO:0000256" key="6">
    <source>
        <dbReference type="ARBA" id="ARBA00023125"/>
    </source>
</evidence>
<dbReference type="Proteomes" id="UP000494040">
    <property type="component" value="Unassembled WGS sequence"/>
</dbReference>
<dbReference type="AlphaFoldDB" id="A0A8I6SD48"/>
<evidence type="ECO:0000256" key="4">
    <source>
        <dbReference type="ARBA" id="ARBA00022976"/>
    </source>
</evidence>
<evidence type="ECO:0008006" key="15">
    <source>
        <dbReference type="Google" id="ProtNLM"/>
    </source>
</evidence>
<evidence type="ECO:0000313" key="14">
    <source>
        <dbReference type="Proteomes" id="UP000494040"/>
    </source>
</evidence>
<sequence length="311" mass="35008">FNLWRVVVPRSGEVHQAPPPPTGPGPEWGGYAPWPPVPPPPQPHLIHHQQQQHQPTRNAKREHSESDDCDDAFSEESSKEQCSSPGDADSCQMLSRKKRRGIIEKRRRDRINTSLLELRRLVPSAFEKQGSAKLEKAEILQMTVDHLKNLHSKGLDSMYDPTKIAMDYHSIGFRECVTEVARYLGTVEGLDHQDPLRLRLMSHLQCFAAQRELSKQPPLPWPPYQTQPQHDTSASSASGNSSFESSGSNACEISPQPPSTSSTLTPLTPAAPSTYQHYQTYHQIPHQPPPYQDYSTPQKPYRPWGGTELAY</sequence>
<dbReference type="EnsemblMetazoa" id="XM_014402998.2">
    <property type="protein sequence ID" value="XP_014258484.1"/>
    <property type="gene ID" value="LOC106671970"/>
</dbReference>
<comment type="subcellular location">
    <subcellularLocation>
        <location evidence="1">Nucleus</location>
    </subcellularLocation>
</comment>
<evidence type="ECO:0000256" key="5">
    <source>
        <dbReference type="ARBA" id="ARBA00023015"/>
    </source>
</evidence>
<evidence type="ECO:0000259" key="11">
    <source>
        <dbReference type="PROSITE" id="PS50888"/>
    </source>
</evidence>
<dbReference type="InterPro" id="IPR050370">
    <property type="entry name" value="HES_HEY"/>
</dbReference>
<dbReference type="Gene3D" id="6.10.250.980">
    <property type="match status" value="1"/>
</dbReference>
<feature type="region of interest" description="Disordered" evidence="10">
    <location>
        <begin position="217"/>
        <end position="311"/>
    </location>
</feature>
<dbReference type="InterPro" id="IPR011598">
    <property type="entry name" value="bHLH_dom"/>
</dbReference>
<keyword evidence="5" id="KW-0805">Transcription regulation</keyword>
<evidence type="ECO:0000313" key="13">
    <source>
        <dbReference type="EnsemblMetazoa" id="XP_014258484.1"/>
    </source>
</evidence>
<dbReference type="InterPro" id="IPR036638">
    <property type="entry name" value="HLH_DNA-bd_sf"/>
</dbReference>
<feature type="domain" description="Orange" evidence="12">
    <location>
        <begin position="168"/>
        <end position="204"/>
    </location>
</feature>
<dbReference type="KEGG" id="clec:106671970"/>
<evidence type="ECO:0000256" key="8">
    <source>
        <dbReference type="ARBA" id="ARBA00023242"/>
    </source>
</evidence>
<dbReference type="GO" id="GO:0007219">
    <property type="term" value="P:Notch signaling pathway"/>
    <property type="evidence" value="ECO:0007669"/>
    <property type="project" value="UniProtKB-KW"/>
</dbReference>
<evidence type="ECO:0000256" key="9">
    <source>
        <dbReference type="ARBA" id="ARBA00038262"/>
    </source>
</evidence>
<dbReference type="PROSITE" id="PS50888">
    <property type="entry name" value="BHLH"/>
    <property type="match status" value="1"/>
</dbReference>
<dbReference type="GO" id="GO:0006355">
    <property type="term" value="P:regulation of DNA-templated transcription"/>
    <property type="evidence" value="ECO:0007669"/>
    <property type="project" value="InterPro"/>
</dbReference>
<dbReference type="Gene3D" id="4.10.280.10">
    <property type="entry name" value="Helix-loop-helix DNA-binding domain"/>
    <property type="match status" value="1"/>
</dbReference>
<dbReference type="GO" id="GO:0032502">
    <property type="term" value="P:developmental process"/>
    <property type="evidence" value="ECO:0007669"/>
    <property type="project" value="UniProtKB-ARBA"/>
</dbReference>
<name>A0A8I6SD48_CIMLE</name>
<reference evidence="13" key="1">
    <citation type="submission" date="2022-01" db="UniProtKB">
        <authorList>
            <consortium name="EnsemblMetazoa"/>
        </authorList>
    </citation>
    <scope>IDENTIFICATION</scope>
</reference>
<keyword evidence="6" id="KW-0238">DNA-binding</keyword>
<dbReference type="PROSITE" id="PS51054">
    <property type="entry name" value="ORANGE"/>
    <property type="match status" value="1"/>
</dbReference>
<dbReference type="SMART" id="SM00511">
    <property type="entry name" value="ORANGE"/>
    <property type="match status" value="1"/>
</dbReference>
<keyword evidence="14" id="KW-1185">Reference proteome</keyword>
<dbReference type="GO" id="GO:0005634">
    <property type="term" value="C:nucleus"/>
    <property type="evidence" value="ECO:0007669"/>
    <property type="project" value="UniProtKB-SubCell"/>
</dbReference>
<evidence type="ECO:0000256" key="2">
    <source>
        <dbReference type="ARBA" id="ARBA00022473"/>
    </source>
</evidence>
<feature type="compositionally biased region" description="Low complexity" evidence="10">
    <location>
        <begin position="259"/>
        <end position="285"/>
    </location>
</feature>
<keyword evidence="3" id="KW-0678">Repressor</keyword>
<keyword evidence="8" id="KW-0539">Nucleus</keyword>
<comment type="similarity">
    <text evidence="9">Belongs to the HEY family.</text>
</comment>
<dbReference type="RefSeq" id="XP_014258484.1">
    <property type="nucleotide sequence ID" value="XM_014402998.2"/>
</dbReference>
<protein>
    <recommendedName>
        <fullName evidence="15">Hairy/enhancer-of-split related with YRPW motif protein</fullName>
    </recommendedName>
</protein>
<evidence type="ECO:0000256" key="3">
    <source>
        <dbReference type="ARBA" id="ARBA00022491"/>
    </source>
</evidence>
<dbReference type="SUPFAM" id="SSF158457">
    <property type="entry name" value="Orange domain-like"/>
    <property type="match status" value="1"/>
</dbReference>
<dbReference type="GO" id="GO:0003677">
    <property type="term" value="F:DNA binding"/>
    <property type="evidence" value="ECO:0007669"/>
    <property type="project" value="UniProtKB-KW"/>
</dbReference>
<evidence type="ECO:0000256" key="1">
    <source>
        <dbReference type="ARBA" id="ARBA00004123"/>
    </source>
</evidence>
<keyword evidence="4" id="KW-0914">Notch signaling pathway</keyword>
<feature type="region of interest" description="Disordered" evidence="10">
    <location>
        <begin position="7"/>
        <end position="94"/>
    </location>
</feature>
<evidence type="ECO:0000256" key="10">
    <source>
        <dbReference type="SAM" id="MobiDB-lite"/>
    </source>
</evidence>
<dbReference type="OrthoDB" id="6371181at2759"/>
<dbReference type="SMART" id="SM00353">
    <property type="entry name" value="HLH"/>
    <property type="match status" value="1"/>
</dbReference>
<evidence type="ECO:0000259" key="12">
    <source>
        <dbReference type="PROSITE" id="PS51054"/>
    </source>
</evidence>
<dbReference type="GeneID" id="106671970"/>
<keyword evidence="2" id="KW-0217">Developmental protein</keyword>
<proteinExistence type="inferred from homology"/>
<feature type="compositionally biased region" description="Low complexity" evidence="10">
    <location>
        <begin position="226"/>
        <end position="250"/>
    </location>
</feature>
<dbReference type="GO" id="GO:0046983">
    <property type="term" value="F:protein dimerization activity"/>
    <property type="evidence" value="ECO:0007669"/>
    <property type="project" value="InterPro"/>
</dbReference>
<keyword evidence="7" id="KW-0804">Transcription</keyword>
<dbReference type="PANTHER" id="PTHR10985">
    <property type="entry name" value="BASIC HELIX-LOOP-HELIX TRANSCRIPTION FACTOR, HES-RELATED"/>
    <property type="match status" value="1"/>
</dbReference>
<evidence type="ECO:0000256" key="7">
    <source>
        <dbReference type="ARBA" id="ARBA00023163"/>
    </source>
</evidence>
<dbReference type="Pfam" id="PF00010">
    <property type="entry name" value="HLH"/>
    <property type="match status" value="1"/>
</dbReference>
<feature type="compositionally biased region" description="Pro residues" evidence="10">
    <location>
        <begin position="33"/>
        <end position="43"/>
    </location>
</feature>
<dbReference type="OMA" id="ECVTEVA"/>
<dbReference type="FunFam" id="4.10.280.10:FF:000012">
    <property type="entry name" value="hairy/enhancer-of-split related with YRPW motif protein 1"/>
    <property type="match status" value="1"/>
</dbReference>
<dbReference type="SUPFAM" id="SSF47459">
    <property type="entry name" value="HLH, helix-loop-helix DNA-binding domain"/>
    <property type="match status" value="1"/>
</dbReference>
<accession>A0A8I6SD48</accession>
<feature type="domain" description="BHLH" evidence="11">
    <location>
        <begin position="95"/>
        <end position="150"/>
    </location>
</feature>
<dbReference type="Pfam" id="PF07527">
    <property type="entry name" value="Hairy_orange"/>
    <property type="match status" value="1"/>
</dbReference>